<dbReference type="InterPro" id="IPR015421">
    <property type="entry name" value="PyrdxlP-dep_Trfase_major"/>
</dbReference>
<dbReference type="SUPFAM" id="SSF53383">
    <property type="entry name" value="PLP-dependent transferases"/>
    <property type="match status" value="1"/>
</dbReference>
<dbReference type="CDD" id="cd00610">
    <property type="entry name" value="OAT_like"/>
    <property type="match status" value="1"/>
</dbReference>
<evidence type="ECO:0000256" key="1">
    <source>
        <dbReference type="ARBA" id="ARBA00001933"/>
    </source>
</evidence>
<dbReference type="Gene3D" id="3.40.640.10">
    <property type="entry name" value="Type I PLP-dependent aspartate aminotransferase-like (Major domain)"/>
    <property type="match status" value="1"/>
</dbReference>
<dbReference type="EMBL" id="UINC01028949">
    <property type="protein sequence ID" value="SVB10861.1"/>
    <property type="molecule type" value="Genomic_DNA"/>
</dbReference>
<comment type="cofactor">
    <cofactor evidence="1">
        <name>pyridoxal 5'-phosphate</name>
        <dbReference type="ChEBI" id="CHEBI:597326"/>
    </cofactor>
</comment>
<keyword evidence="3" id="KW-0663">Pyridoxal phosphate</keyword>
<feature type="non-terminal residue" evidence="4">
    <location>
        <position position="382"/>
    </location>
</feature>
<dbReference type="GO" id="GO:0008483">
    <property type="term" value="F:transaminase activity"/>
    <property type="evidence" value="ECO:0007669"/>
    <property type="project" value="InterPro"/>
</dbReference>
<protein>
    <recommendedName>
        <fullName evidence="5">Aspartate aminotransferase family protein</fullName>
    </recommendedName>
</protein>
<accession>A0A382BBE2</accession>
<dbReference type="Pfam" id="PF00202">
    <property type="entry name" value="Aminotran_3"/>
    <property type="match status" value="1"/>
</dbReference>
<evidence type="ECO:0008006" key="5">
    <source>
        <dbReference type="Google" id="ProtNLM"/>
    </source>
</evidence>
<dbReference type="FunFam" id="3.40.640.10:FF:000004">
    <property type="entry name" value="Acetylornithine aminotransferase"/>
    <property type="match status" value="1"/>
</dbReference>
<reference evidence="4" key="1">
    <citation type="submission" date="2018-05" db="EMBL/GenBank/DDBJ databases">
        <authorList>
            <person name="Lanie J.A."/>
            <person name="Ng W.-L."/>
            <person name="Kazmierczak K.M."/>
            <person name="Andrzejewski T.M."/>
            <person name="Davidsen T.M."/>
            <person name="Wayne K.J."/>
            <person name="Tettelin H."/>
            <person name="Glass J.I."/>
            <person name="Rusch D."/>
            <person name="Podicherti R."/>
            <person name="Tsui H.-C.T."/>
            <person name="Winkler M.E."/>
        </authorList>
    </citation>
    <scope>NUCLEOTIDE SEQUENCE</scope>
</reference>
<comment type="similarity">
    <text evidence="2">Belongs to the class-III pyridoxal-phosphate-dependent aminotransferase family.</text>
</comment>
<evidence type="ECO:0000256" key="3">
    <source>
        <dbReference type="ARBA" id="ARBA00022898"/>
    </source>
</evidence>
<proteinExistence type="inferred from homology"/>
<dbReference type="AlphaFoldDB" id="A0A382BBE2"/>
<organism evidence="4">
    <name type="scientific">marine metagenome</name>
    <dbReference type="NCBI Taxonomy" id="408172"/>
    <lineage>
        <taxon>unclassified sequences</taxon>
        <taxon>metagenomes</taxon>
        <taxon>ecological metagenomes</taxon>
    </lineage>
</organism>
<dbReference type="PIRSF" id="PIRSF000521">
    <property type="entry name" value="Transaminase_4ab_Lys_Orn"/>
    <property type="match status" value="1"/>
</dbReference>
<sequence length="382" mass="41118">MSDYINIVRGSGSLVYDDTGKDYVDGLGSLWYCQVGHGRTEIIDAVADQMRRIEAYNIFDPFTNEPADRVAEMIVERSPFPDGRVFLGCSGSEAVDTAIKIARQAMQRRGQTERQVVVRRTNGYHGTNFGGTSAQGIAPNREGWGDLVPHFVEVPHDDLEAAAQVFADQGDRIAAIITEPVQGAGGVFPPVDGYLEGLRRLCDQHGALLIFDEVICGFGRTGEWFGAQTFGVTPDLITFAKAVTSGYQPLSGVVLSRDLSSEFEEPGFLLRTGYTYSGHPAACAAGVANIELMEAEDLVVRGRHVGGQIRDGLEALVGDGLIESWRGIGAVYAAELGRDSIPVRNEILANGVIVRPIGTCLAICPPLVISDDEVGRIIDTMA</sequence>
<dbReference type="Gene3D" id="3.90.1150.10">
    <property type="entry name" value="Aspartate Aminotransferase, domain 1"/>
    <property type="match status" value="1"/>
</dbReference>
<dbReference type="PANTHER" id="PTHR43094">
    <property type="entry name" value="AMINOTRANSFERASE"/>
    <property type="match status" value="1"/>
</dbReference>
<dbReference type="GO" id="GO:0030170">
    <property type="term" value="F:pyridoxal phosphate binding"/>
    <property type="evidence" value="ECO:0007669"/>
    <property type="project" value="InterPro"/>
</dbReference>
<dbReference type="PANTHER" id="PTHR43094:SF1">
    <property type="entry name" value="AMINOTRANSFERASE CLASS-III"/>
    <property type="match status" value="1"/>
</dbReference>
<dbReference type="InterPro" id="IPR015422">
    <property type="entry name" value="PyrdxlP-dep_Trfase_small"/>
</dbReference>
<evidence type="ECO:0000313" key="4">
    <source>
        <dbReference type="EMBL" id="SVB10861.1"/>
    </source>
</evidence>
<name>A0A382BBE2_9ZZZZ</name>
<dbReference type="InterPro" id="IPR015424">
    <property type="entry name" value="PyrdxlP-dep_Trfase"/>
</dbReference>
<dbReference type="PROSITE" id="PS00600">
    <property type="entry name" value="AA_TRANSFER_CLASS_3"/>
    <property type="match status" value="1"/>
</dbReference>
<dbReference type="InterPro" id="IPR049704">
    <property type="entry name" value="Aminotrans_3_PPA_site"/>
</dbReference>
<gene>
    <name evidence="4" type="ORF">METZ01_LOCUS163715</name>
</gene>
<evidence type="ECO:0000256" key="2">
    <source>
        <dbReference type="ARBA" id="ARBA00008954"/>
    </source>
</evidence>
<dbReference type="InterPro" id="IPR005814">
    <property type="entry name" value="Aminotrans_3"/>
</dbReference>